<dbReference type="GO" id="GO:0005829">
    <property type="term" value="C:cytosol"/>
    <property type="evidence" value="ECO:0007669"/>
    <property type="project" value="TreeGrafter"/>
</dbReference>
<proteinExistence type="inferred from homology"/>
<evidence type="ECO:0000256" key="1">
    <source>
        <dbReference type="ARBA" id="ARBA00005854"/>
    </source>
</evidence>
<protein>
    <recommendedName>
        <fullName evidence="9">Hydroxyacid dehydrogenase</fullName>
    </recommendedName>
</protein>
<comment type="similarity">
    <text evidence="1 4">Belongs to the D-isomer specific 2-hydroxyacid dehydrogenase family.</text>
</comment>
<dbReference type="GO" id="GO:0016618">
    <property type="term" value="F:hydroxypyruvate reductase [NAD(P)H] activity"/>
    <property type="evidence" value="ECO:0007669"/>
    <property type="project" value="TreeGrafter"/>
</dbReference>
<gene>
    <name evidence="7" type="ORF">E1269_18275</name>
</gene>
<dbReference type="OrthoDB" id="4324715at2"/>
<feature type="domain" description="D-isomer specific 2-hydroxyacid dehydrogenase NAD-binding" evidence="6">
    <location>
        <begin position="133"/>
        <end position="313"/>
    </location>
</feature>
<evidence type="ECO:0000313" key="8">
    <source>
        <dbReference type="Proteomes" id="UP000294739"/>
    </source>
</evidence>
<dbReference type="InterPro" id="IPR006140">
    <property type="entry name" value="D-isomer_DH_NAD-bd"/>
</dbReference>
<comment type="caution">
    <text evidence="7">The sequence shown here is derived from an EMBL/GenBank/DDBJ whole genome shotgun (WGS) entry which is preliminary data.</text>
</comment>
<evidence type="ECO:0000256" key="4">
    <source>
        <dbReference type="RuleBase" id="RU003719"/>
    </source>
</evidence>
<dbReference type="InterPro" id="IPR050223">
    <property type="entry name" value="D-isomer_2-hydroxyacid_DH"/>
</dbReference>
<evidence type="ECO:0000313" key="7">
    <source>
        <dbReference type="EMBL" id="TDE08254.1"/>
    </source>
</evidence>
<evidence type="ECO:0000259" key="6">
    <source>
        <dbReference type="Pfam" id="PF02826"/>
    </source>
</evidence>
<dbReference type="AlphaFoldDB" id="A0A4R5D9Y9"/>
<keyword evidence="3" id="KW-0520">NAD</keyword>
<dbReference type="GO" id="GO:0030267">
    <property type="term" value="F:glyoxylate reductase (NADPH) activity"/>
    <property type="evidence" value="ECO:0007669"/>
    <property type="project" value="TreeGrafter"/>
</dbReference>
<accession>A0A4R5D9Y9</accession>
<evidence type="ECO:0000259" key="5">
    <source>
        <dbReference type="Pfam" id="PF00389"/>
    </source>
</evidence>
<dbReference type="InterPro" id="IPR006139">
    <property type="entry name" value="D-isomer_2_OHA_DH_cat_dom"/>
</dbReference>
<dbReference type="PROSITE" id="PS00671">
    <property type="entry name" value="D_2_HYDROXYACID_DH_3"/>
    <property type="match status" value="1"/>
</dbReference>
<keyword evidence="2 4" id="KW-0560">Oxidoreductase</keyword>
<dbReference type="SUPFAM" id="SSF51735">
    <property type="entry name" value="NAD(P)-binding Rossmann-fold domains"/>
    <property type="match status" value="1"/>
</dbReference>
<sequence length="369" mass="39595">MALPIVTIAMDPRRWDEMLAPADLDRLRQLADVRLVEFGAPSTIEAAPALDPAEEERLADAARSSSALVVAHGSPCVTEAVLASADLLGFVGELEGDRFGGRIDVEAASRRGISVVDTTHGSSGPVAEFALALAILGLRDTWRYARRLQAGNAVQPTARTEPDRLVNNELNACTVGLVGFGNIGWRLVELLRPFGCPVLAYDPFAPRQLAPAMGVSFARSLETVFSACDVVVSLVPLTPATTRLIRGDLLRRMRPGAVFVNVSRGGVVDTDEMVAVATEDRHVFCLDVLEPEPIPVGHPLRALPNVFLTPHLAGATGQSRRRFFQFMVDELVRHFSGLEPHAQLTADVLAGRGVRTSAAVPSSSTTQEE</sequence>
<dbReference type="GO" id="GO:0051287">
    <property type="term" value="F:NAD binding"/>
    <property type="evidence" value="ECO:0007669"/>
    <property type="project" value="InterPro"/>
</dbReference>
<dbReference type="PANTHER" id="PTHR10996:SF178">
    <property type="entry name" value="2-HYDROXYACID DEHYDROGENASE YGL185C-RELATED"/>
    <property type="match status" value="1"/>
</dbReference>
<evidence type="ECO:0000256" key="3">
    <source>
        <dbReference type="ARBA" id="ARBA00023027"/>
    </source>
</evidence>
<reference evidence="7 8" key="1">
    <citation type="submission" date="2019-03" db="EMBL/GenBank/DDBJ databases">
        <title>Draft genome sequences of novel Actinobacteria.</title>
        <authorList>
            <person name="Sahin N."/>
            <person name="Ay H."/>
            <person name="Saygin H."/>
        </authorList>
    </citation>
    <scope>NUCLEOTIDE SEQUENCE [LARGE SCALE GENOMIC DNA]</scope>
    <source>
        <strain evidence="7 8">5K138</strain>
    </source>
</reference>
<dbReference type="PANTHER" id="PTHR10996">
    <property type="entry name" value="2-HYDROXYACID DEHYDROGENASE-RELATED"/>
    <property type="match status" value="1"/>
</dbReference>
<dbReference type="Gene3D" id="3.40.50.720">
    <property type="entry name" value="NAD(P)-binding Rossmann-like Domain"/>
    <property type="match status" value="2"/>
</dbReference>
<dbReference type="Proteomes" id="UP000294739">
    <property type="component" value="Unassembled WGS sequence"/>
</dbReference>
<dbReference type="RefSeq" id="WP_131897113.1">
    <property type="nucleotide sequence ID" value="NZ_SMKZ01000026.1"/>
</dbReference>
<evidence type="ECO:0000256" key="2">
    <source>
        <dbReference type="ARBA" id="ARBA00023002"/>
    </source>
</evidence>
<dbReference type="SUPFAM" id="SSF52283">
    <property type="entry name" value="Formate/glycerate dehydrogenase catalytic domain-like"/>
    <property type="match status" value="1"/>
</dbReference>
<dbReference type="InterPro" id="IPR029753">
    <property type="entry name" value="D-isomer_DH_CS"/>
</dbReference>
<keyword evidence="8" id="KW-1185">Reference proteome</keyword>
<organism evidence="7 8">
    <name type="scientific">Jiangella asiatica</name>
    <dbReference type="NCBI Taxonomy" id="2530372"/>
    <lineage>
        <taxon>Bacteria</taxon>
        <taxon>Bacillati</taxon>
        <taxon>Actinomycetota</taxon>
        <taxon>Actinomycetes</taxon>
        <taxon>Jiangellales</taxon>
        <taxon>Jiangellaceae</taxon>
        <taxon>Jiangella</taxon>
    </lineage>
</organism>
<feature type="domain" description="D-isomer specific 2-hydroxyacid dehydrogenase catalytic" evidence="5">
    <location>
        <begin position="52"/>
        <end position="340"/>
    </location>
</feature>
<dbReference type="InParanoid" id="A0A4R5D9Y9"/>
<evidence type="ECO:0008006" key="9">
    <source>
        <dbReference type="Google" id="ProtNLM"/>
    </source>
</evidence>
<dbReference type="EMBL" id="SMKZ01000026">
    <property type="protein sequence ID" value="TDE08254.1"/>
    <property type="molecule type" value="Genomic_DNA"/>
</dbReference>
<name>A0A4R5D9Y9_9ACTN</name>
<dbReference type="InterPro" id="IPR036291">
    <property type="entry name" value="NAD(P)-bd_dom_sf"/>
</dbReference>
<dbReference type="Pfam" id="PF00389">
    <property type="entry name" value="2-Hacid_dh"/>
    <property type="match status" value="1"/>
</dbReference>
<dbReference type="Pfam" id="PF02826">
    <property type="entry name" value="2-Hacid_dh_C"/>
    <property type="match status" value="1"/>
</dbReference>